<name>E5Y2B7_BILW3</name>
<dbReference type="InterPro" id="IPR001155">
    <property type="entry name" value="OxRdtase_FMN_N"/>
</dbReference>
<organism evidence="12 13">
    <name type="scientific">Bilophila wadsworthia (strain 3_1_6)</name>
    <dbReference type="NCBI Taxonomy" id="563192"/>
    <lineage>
        <taxon>Bacteria</taxon>
        <taxon>Pseudomonadati</taxon>
        <taxon>Thermodesulfobacteriota</taxon>
        <taxon>Desulfovibrionia</taxon>
        <taxon>Desulfovibrionales</taxon>
        <taxon>Desulfovibrionaceae</taxon>
        <taxon>Bilophila</taxon>
    </lineage>
</organism>
<reference evidence="12 13" key="2">
    <citation type="submission" date="2013-04" db="EMBL/GenBank/DDBJ databases">
        <title>The Genome Sequence of Bilophila wadsworthia 3_1_6.</title>
        <authorList>
            <consortium name="The Broad Institute Genomics Platform"/>
            <person name="Earl A."/>
            <person name="Ward D."/>
            <person name="Feldgarden M."/>
            <person name="Gevers D."/>
            <person name="Sibley C."/>
            <person name="Strauss J."/>
            <person name="Allen-Vercoe E."/>
            <person name="Walker B."/>
            <person name="Young S."/>
            <person name="Zeng Q."/>
            <person name="Gargeya S."/>
            <person name="Fitzgerald M."/>
            <person name="Haas B."/>
            <person name="Abouelleil A."/>
            <person name="Allen A.W."/>
            <person name="Alvarado L."/>
            <person name="Arachchi H.M."/>
            <person name="Berlin A.M."/>
            <person name="Chapman S.B."/>
            <person name="Gainer-Dewar J."/>
            <person name="Goldberg J."/>
            <person name="Griggs A."/>
            <person name="Gujja S."/>
            <person name="Hansen M."/>
            <person name="Howarth C."/>
            <person name="Imamovic A."/>
            <person name="Ireland A."/>
            <person name="Larimer J."/>
            <person name="McCowan C."/>
            <person name="Murphy C."/>
            <person name="Pearson M."/>
            <person name="Poon T.W."/>
            <person name="Priest M."/>
            <person name="Roberts A."/>
            <person name="Saif S."/>
            <person name="Shea T."/>
            <person name="Sisk P."/>
            <person name="Sykes S."/>
            <person name="Wortman J."/>
            <person name="Nusbaum C."/>
            <person name="Birren B."/>
        </authorList>
    </citation>
    <scope>NUCLEOTIDE SEQUENCE [LARGE SCALE GENOMIC DNA]</scope>
    <source>
        <strain evidence="12 13">3_1_6</strain>
    </source>
</reference>
<dbReference type="Gene3D" id="3.20.20.70">
    <property type="entry name" value="Aldolase class I"/>
    <property type="match status" value="1"/>
</dbReference>
<dbReference type="AlphaFoldDB" id="E5Y2B7"/>
<keyword evidence="6" id="KW-0479">Metal-binding</keyword>
<accession>E5Y2B7</accession>
<evidence type="ECO:0000256" key="7">
    <source>
        <dbReference type="ARBA" id="ARBA00023002"/>
    </source>
</evidence>
<keyword evidence="5" id="KW-0288">FMN</keyword>
<dbReference type="PRINTS" id="PR00411">
    <property type="entry name" value="PNDRDTASEI"/>
</dbReference>
<reference evidence="12 13" key="1">
    <citation type="submission" date="2010-10" db="EMBL/GenBank/DDBJ databases">
        <authorList>
            <consortium name="The Broad Institute Genome Sequencing Platform"/>
            <person name="Ward D."/>
            <person name="Earl A."/>
            <person name="Feldgarden M."/>
            <person name="Young S.K."/>
            <person name="Gargeya S."/>
            <person name="Zeng Q."/>
            <person name="Alvarado L."/>
            <person name="Berlin A."/>
            <person name="Bochicchio J."/>
            <person name="Chapman S.B."/>
            <person name="Chen Z."/>
            <person name="Freedman E."/>
            <person name="Gellesch M."/>
            <person name="Goldberg J."/>
            <person name="Griggs A."/>
            <person name="Gujja S."/>
            <person name="Heilman E."/>
            <person name="Heiman D."/>
            <person name="Howarth C."/>
            <person name="Mehta T."/>
            <person name="Neiman D."/>
            <person name="Pearson M."/>
            <person name="Roberts A."/>
            <person name="Saif S."/>
            <person name="Shea T."/>
            <person name="Shenoy N."/>
            <person name="Sisk P."/>
            <person name="Stolte C."/>
            <person name="Sykes S."/>
            <person name="White J."/>
            <person name="Yandava C."/>
            <person name="Allen-Vercoe E."/>
            <person name="Sibley C."/>
            <person name="Ambrose C.E."/>
            <person name="Strauss J."/>
            <person name="Daigneault M."/>
            <person name="Haas B."/>
            <person name="Nusbaum C."/>
            <person name="Birren B."/>
        </authorList>
    </citation>
    <scope>NUCLEOTIDE SEQUENCE [LARGE SCALE GENOMIC DNA]</scope>
    <source>
        <strain evidence="12 13">3_1_6</strain>
    </source>
</reference>
<evidence type="ECO:0000259" key="11">
    <source>
        <dbReference type="Pfam" id="PF07992"/>
    </source>
</evidence>
<dbReference type="InterPro" id="IPR013785">
    <property type="entry name" value="Aldolase_TIM"/>
</dbReference>
<evidence type="ECO:0000256" key="4">
    <source>
        <dbReference type="ARBA" id="ARBA00022630"/>
    </source>
</evidence>
<evidence type="ECO:0000259" key="10">
    <source>
        <dbReference type="Pfam" id="PF00724"/>
    </source>
</evidence>
<dbReference type="STRING" id="563192.HMPREF0179_00327"/>
<evidence type="ECO:0000256" key="3">
    <source>
        <dbReference type="ARBA" id="ARBA00011048"/>
    </source>
</evidence>
<evidence type="ECO:0000256" key="9">
    <source>
        <dbReference type="ARBA" id="ARBA00023014"/>
    </source>
</evidence>
<evidence type="ECO:0000256" key="8">
    <source>
        <dbReference type="ARBA" id="ARBA00023004"/>
    </source>
</evidence>
<dbReference type="Pfam" id="PF07992">
    <property type="entry name" value="Pyr_redox_2"/>
    <property type="match status" value="1"/>
</dbReference>
<dbReference type="eggNOG" id="COG0446">
    <property type="taxonomic scope" value="Bacteria"/>
</dbReference>
<dbReference type="RefSeq" id="WP_005024494.1">
    <property type="nucleotide sequence ID" value="NZ_KE150239.1"/>
</dbReference>
<dbReference type="GO" id="GO:0051536">
    <property type="term" value="F:iron-sulfur cluster binding"/>
    <property type="evidence" value="ECO:0007669"/>
    <property type="project" value="UniProtKB-KW"/>
</dbReference>
<feature type="domain" description="NADH:flavin oxidoreductase/NADH oxidase N-terminal" evidence="10">
    <location>
        <begin position="309"/>
        <end position="361"/>
    </location>
</feature>
<dbReference type="Pfam" id="PF00724">
    <property type="entry name" value="Oxidored_FMN"/>
    <property type="match status" value="2"/>
</dbReference>
<dbReference type="InterPro" id="IPR023753">
    <property type="entry name" value="FAD/NAD-binding_dom"/>
</dbReference>
<proteinExistence type="inferred from homology"/>
<dbReference type="Gene3D" id="3.50.50.60">
    <property type="entry name" value="FAD/NAD(P)-binding domain"/>
    <property type="match status" value="1"/>
</dbReference>
<dbReference type="GeneID" id="78086890"/>
<dbReference type="GO" id="GO:0010181">
    <property type="term" value="F:FMN binding"/>
    <property type="evidence" value="ECO:0007669"/>
    <property type="project" value="InterPro"/>
</dbReference>
<evidence type="ECO:0000256" key="2">
    <source>
        <dbReference type="ARBA" id="ARBA00001966"/>
    </source>
</evidence>
<dbReference type="CDD" id="cd02803">
    <property type="entry name" value="OYE_like_FMN_family"/>
    <property type="match status" value="1"/>
</dbReference>
<evidence type="ECO:0000256" key="6">
    <source>
        <dbReference type="ARBA" id="ARBA00022723"/>
    </source>
</evidence>
<comment type="cofactor">
    <cofactor evidence="2">
        <name>[4Fe-4S] cluster</name>
        <dbReference type="ChEBI" id="CHEBI:49883"/>
    </cofactor>
</comment>
<sequence length="690" mass="74713">MSTGQFHKLLSPLSLGSGLTLKNRMIKAPQSSWFFEDDGSAGDRVIDFYEAIAAGGVGLVIVSAITWRSDHPAGAYGALHDDRFLPGMKRLVERCHAHGCPVFCQLHHSGASAMTGHGGGLPIGPSDLGPDEIPCPPPVGKPTRGLTAEEIAEDKELYFKAAERAKAAGFDGIEVHCAHGYYLESFVSRVWNRRDDQYGPQSLENRTRLPLEIIAGLRERLGADYPLGLRMNGQEWGADKGLTIAETVAIAKIFEGAGVRYISVSGYGFGPLPFRYLPDYWPYPEPEEHMKPYLKDFMGDGLLIPAAAAIKQAVNIPVIAVGRLDEAKAEKILEEGKADLVAFGRVLWADPEFPRKVAEGRIEDIVRCTRCGTCEDPPVGRPRRCRVNPAMGRESLFAIRPAEKKKKVVVIGGGPAGMETARVAALRGHDVTLFEKSSRLGGKLPLAAMIKGVEVEDVRPVISYLTTQVGKLNIKVRLGEEATVSKILAEKPDAVVIATGGLYRLPSLKGVENRNVAGVNSLSKQVKLPLLVFGPELLNKLTKLFLPIGKRVAIIGGQIEGLQGAVFLRKRGREVTVLEPSETFGKGIPPRYLDRLKPWLAKKDVQLLGGVTCDQITDQGVVITTKDKQRKLIEADTVMVLLSQEPDTSLLEALKGSVKEVLCAGSVNGAQVGSLIVNAIEDGRRIGCNL</sequence>
<comment type="cofactor">
    <cofactor evidence="1">
        <name>FMN</name>
        <dbReference type="ChEBI" id="CHEBI:58210"/>
    </cofactor>
</comment>
<keyword evidence="8" id="KW-0408">Iron</keyword>
<evidence type="ECO:0000256" key="1">
    <source>
        <dbReference type="ARBA" id="ARBA00001917"/>
    </source>
</evidence>
<dbReference type="EMBL" id="ADCP02000002">
    <property type="protein sequence ID" value="EFV45841.1"/>
    <property type="molecule type" value="Genomic_DNA"/>
</dbReference>
<dbReference type="PANTHER" id="PTHR42917">
    <property type="entry name" value="2,4-DIENOYL-COA REDUCTASE"/>
    <property type="match status" value="1"/>
</dbReference>
<dbReference type="PANTHER" id="PTHR42917:SF2">
    <property type="entry name" value="2,4-DIENOYL-COA REDUCTASE [(2E)-ENOYL-COA-PRODUCING]"/>
    <property type="match status" value="1"/>
</dbReference>
<dbReference type="HOGENOM" id="CLU_012153_1_1_7"/>
<dbReference type="Gene3D" id="3.40.50.720">
    <property type="entry name" value="NAD(P)-binding Rossmann-like Domain"/>
    <property type="match status" value="1"/>
</dbReference>
<evidence type="ECO:0000313" key="13">
    <source>
        <dbReference type="Proteomes" id="UP000006034"/>
    </source>
</evidence>
<dbReference type="GO" id="GO:0016491">
    <property type="term" value="F:oxidoreductase activity"/>
    <property type="evidence" value="ECO:0007669"/>
    <property type="project" value="UniProtKB-KW"/>
</dbReference>
<evidence type="ECO:0000313" key="12">
    <source>
        <dbReference type="EMBL" id="EFV45841.1"/>
    </source>
</evidence>
<keyword evidence="7" id="KW-0560">Oxidoreductase</keyword>
<comment type="similarity">
    <text evidence="3">In the N-terminal section; belongs to the NADH:flavin oxidoreductase/NADH oxidase family.</text>
</comment>
<keyword evidence="13" id="KW-1185">Reference proteome</keyword>
<dbReference type="InterPro" id="IPR036188">
    <property type="entry name" value="FAD/NAD-bd_sf"/>
</dbReference>
<evidence type="ECO:0000256" key="5">
    <source>
        <dbReference type="ARBA" id="ARBA00022643"/>
    </source>
</evidence>
<dbReference type="eggNOG" id="COG1902">
    <property type="taxonomic scope" value="Bacteria"/>
</dbReference>
<gene>
    <name evidence="12" type="ORF">HMPREF0179_00327</name>
</gene>
<feature type="domain" description="NADH:flavin oxidoreductase/NADH oxidase N-terminal" evidence="10">
    <location>
        <begin position="8"/>
        <end position="257"/>
    </location>
</feature>
<dbReference type="SUPFAM" id="SSF51905">
    <property type="entry name" value="FAD/NAD(P)-binding domain"/>
    <property type="match status" value="1"/>
</dbReference>
<keyword evidence="4" id="KW-0285">Flavoprotein</keyword>
<feature type="domain" description="FAD/NAD(P)-binding" evidence="11">
    <location>
        <begin position="406"/>
        <end position="655"/>
    </location>
</feature>
<dbReference type="Proteomes" id="UP000006034">
    <property type="component" value="Unassembled WGS sequence"/>
</dbReference>
<dbReference type="SUPFAM" id="SSF51395">
    <property type="entry name" value="FMN-linked oxidoreductases"/>
    <property type="match status" value="1"/>
</dbReference>
<comment type="caution">
    <text evidence="12">The sequence shown here is derived from an EMBL/GenBank/DDBJ whole genome shotgun (WGS) entry which is preliminary data.</text>
</comment>
<dbReference type="GO" id="GO:0046872">
    <property type="term" value="F:metal ion binding"/>
    <property type="evidence" value="ECO:0007669"/>
    <property type="project" value="UniProtKB-KW"/>
</dbReference>
<protein>
    <submittedName>
        <fullName evidence="12">2,4-dienoyl-CoA reductase (NADPH2)</fullName>
    </submittedName>
</protein>
<keyword evidence="9" id="KW-0411">Iron-sulfur</keyword>
<dbReference type="InterPro" id="IPR051793">
    <property type="entry name" value="NADH:flavin_oxidoreductase"/>
</dbReference>
<dbReference type="PRINTS" id="PR00368">
    <property type="entry name" value="FADPNR"/>
</dbReference>
<dbReference type="OrthoDB" id="9784632at2"/>